<keyword evidence="2" id="KW-1185">Reference proteome</keyword>
<name>A0ABQ9UAW7_SAGOE</name>
<organism evidence="1 2">
    <name type="scientific">Saguinus oedipus</name>
    <name type="common">Cotton-top tamarin</name>
    <name type="synonym">Oedipomidas oedipus</name>
    <dbReference type="NCBI Taxonomy" id="9490"/>
    <lineage>
        <taxon>Eukaryota</taxon>
        <taxon>Metazoa</taxon>
        <taxon>Chordata</taxon>
        <taxon>Craniata</taxon>
        <taxon>Vertebrata</taxon>
        <taxon>Euteleostomi</taxon>
        <taxon>Mammalia</taxon>
        <taxon>Eutheria</taxon>
        <taxon>Euarchontoglires</taxon>
        <taxon>Primates</taxon>
        <taxon>Haplorrhini</taxon>
        <taxon>Platyrrhini</taxon>
        <taxon>Cebidae</taxon>
        <taxon>Callitrichinae</taxon>
        <taxon>Saguinus</taxon>
    </lineage>
</organism>
<evidence type="ECO:0000313" key="2">
    <source>
        <dbReference type="Proteomes" id="UP001266305"/>
    </source>
</evidence>
<protein>
    <submittedName>
        <fullName evidence="1">Uncharacterized protein</fullName>
    </submittedName>
</protein>
<comment type="caution">
    <text evidence="1">The sequence shown here is derived from an EMBL/GenBank/DDBJ whole genome shotgun (WGS) entry which is preliminary data.</text>
</comment>
<dbReference type="Proteomes" id="UP001266305">
    <property type="component" value="Unassembled WGS sequence"/>
</dbReference>
<sequence length="92" mass="10757">MVTAEKDFVLTPQMSKHMEDWVRERPCTGVISAPQERHRCSEGSWQWRILLVMQMGPRLKHFPDRASPTEVNQILIEWLESDARNPLVTSKI</sequence>
<accession>A0ABQ9UAW7</accession>
<proteinExistence type="predicted"/>
<dbReference type="EMBL" id="JASSZA010000014">
    <property type="protein sequence ID" value="KAK2093885.1"/>
    <property type="molecule type" value="Genomic_DNA"/>
</dbReference>
<evidence type="ECO:0000313" key="1">
    <source>
        <dbReference type="EMBL" id="KAK2093885.1"/>
    </source>
</evidence>
<reference evidence="1 2" key="1">
    <citation type="submission" date="2023-05" db="EMBL/GenBank/DDBJ databases">
        <title>B98-5 Cell Line De Novo Hybrid Assembly: An Optical Mapping Approach.</title>
        <authorList>
            <person name="Kananen K."/>
            <person name="Auerbach J.A."/>
            <person name="Kautto E."/>
            <person name="Blachly J.S."/>
        </authorList>
    </citation>
    <scope>NUCLEOTIDE SEQUENCE [LARGE SCALE GENOMIC DNA]</scope>
    <source>
        <strain evidence="1">B95-8</strain>
        <tissue evidence="1">Cell line</tissue>
    </source>
</reference>
<gene>
    <name evidence="1" type="ORF">P7K49_027623</name>
</gene>